<dbReference type="Pfam" id="PF13103">
    <property type="entry name" value="TonB_2"/>
    <property type="match status" value="1"/>
</dbReference>
<proteinExistence type="predicted"/>
<protein>
    <submittedName>
        <fullName evidence="2">Energy transducer TonB</fullName>
    </submittedName>
</protein>
<sequence>MRFLYILLFLNIFVNGQKFAVFPANQHSYLGGDEMFYKDFQKILIAKNMKPCENKKELFRALILVNEDETASLYESENFPEQISKCSEELTKEVLKNMNGFIAAKINGELKAAVAHYYIFPDAFFENFKEGYTPEKFTELPVFEGGINGFRNEVSKKIDTSGFYVKGSGKATLIVRFLVNEEGEIVNVNLENTSGLKEYDEMVISSIQSLKKKWIPAKVHGIPVKYRFRMPISLMKD</sequence>
<name>A0ABS0FD55_9FLAO</name>
<gene>
    <name evidence="2" type="ORF">IV494_10445</name>
</gene>
<feature type="signal peptide" evidence="1">
    <location>
        <begin position="1"/>
        <end position="20"/>
    </location>
</feature>
<evidence type="ECO:0000313" key="3">
    <source>
        <dbReference type="Proteomes" id="UP000660070"/>
    </source>
</evidence>
<reference evidence="2 3" key="1">
    <citation type="submission" date="2020-11" db="EMBL/GenBank/DDBJ databases">
        <title>Kaistella gelatinilytica sp. nov., a flavobacterium isolated from Antarctic Soil.</title>
        <authorList>
            <person name="Li J."/>
        </authorList>
    </citation>
    <scope>NUCLEOTIDE SEQUENCE [LARGE SCALE GENOMIC DNA]</scope>
    <source>
        <strain evidence="2 3">G5-32</strain>
    </source>
</reference>
<feature type="chain" id="PRO_5046423552" evidence="1">
    <location>
        <begin position="21"/>
        <end position="237"/>
    </location>
</feature>
<dbReference type="EMBL" id="JADPVI010000002">
    <property type="protein sequence ID" value="MBF8457597.1"/>
    <property type="molecule type" value="Genomic_DNA"/>
</dbReference>
<keyword evidence="3" id="KW-1185">Reference proteome</keyword>
<dbReference type="RefSeq" id="WP_196080079.1">
    <property type="nucleotide sequence ID" value="NZ_JADPVI010000002.1"/>
</dbReference>
<keyword evidence="1" id="KW-0732">Signal</keyword>
<evidence type="ECO:0000313" key="2">
    <source>
        <dbReference type="EMBL" id="MBF8457597.1"/>
    </source>
</evidence>
<dbReference type="Gene3D" id="3.30.1150.10">
    <property type="match status" value="1"/>
</dbReference>
<organism evidence="2 3">
    <name type="scientific">Kaistella gelatinilytica</name>
    <dbReference type="NCBI Taxonomy" id="2787636"/>
    <lineage>
        <taxon>Bacteria</taxon>
        <taxon>Pseudomonadati</taxon>
        <taxon>Bacteroidota</taxon>
        <taxon>Flavobacteriia</taxon>
        <taxon>Flavobacteriales</taxon>
        <taxon>Weeksellaceae</taxon>
        <taxon>Chryseobacterium group</taxon>
        <taxon>Kaistella</taxon>
    </lineage>
</organism>
<dbReference type="Proteomes" id="UP000660070">
    <property type="component" value="Unassembled WGS sequence"/>
</dbReference>
<comment type="caution">
    <text evidence="2">The sequence shown here is derived from an EMBL/GenBank/DDBJ whole genome shotgun (WGS) entry which is preliminary data.</text>
</comment>
<accession>A0ABS0FD55</accession>
<evidence type="ECO:0000256" key="1">
    <source>
        <dbReference type="SAM" id="SignalP"/>
    </source>
</evidence>
<dbReference type="SUPFAM" id="SSF74653">
    <property type="entry name" value="TolA/TonB C-terminal domain"/>
    <property type="match status" value="1"/>
</dbReference>